<dbReference type="InterPro" id="IPR036180">
    <property type="entry name" value="Gelsolin-like_dom_sf"/>
</dbReference>
<dbReference type="InterPro" id="IPR012990">
    <property type="entry name" value="Beta-sandwich_Sec23_24"/>
</dbReference>
<dbReference type="Pfam" id="PF04810">
    <property type="entry name" value="zf-Sec23_Sec24"/>
    <property type="match status" value="1"/>
</dbReference>
<protein>
    <submittedName>
        <fullName evidence="6">Sec24-related protein</fullName>
    </submittedName>
</protein>
<dbReference type="InterPro" id="IPR036175">
    <property type="entry name" value="Sec23/24_helical_dom_sf"/>
</dbReference>
<feature type="region of interest" description="Disordered" evidence="1">
    <location>
        <begin position="352"/>
        <end position="382"/>
    </location>
</feature>
<dbReference type="InterPro" id="IPR036174">
    <property type="entry name" value="Znf_Sec23_Sec24_sf"/>
</dbReference>
<dbReference type="GO" id="GO:0090110">
    <property type="term" value="P:COPII-coated vesicle cargo loading"/>
    <property type="evidence" value="ECO:0007669"/>
    <property type="project" value="TreeGrafter"/>
</dbReference>
<dbReference type="PANTHER" id="PTHR13803">
    <property type="entry name" value="SEC24-RELATED PROTEIN"/>
    <property type="match status" value="1"/>
</dbReference>
<dbReference type="GO" id="GO:0008270">
    <property type="term" value="F:zinc ion binding"/>
    <property type="evidence" value="ECO:0007669"/>
    <property type="project" value="InterPro"/>
</dbReference>
<dbReference type="Gene3D" id="2.60.40.1670">
    <property type="entry name" value="beta-sandwich domain of Sec23/24"/>
    <property type="match status" value="2"/>
</dbReference>
<evidence type="ECO:0000313" key="6">
    <source>
        <dbReference type="EMBL" id="KAJ3446109.1"/>
    </source>
</evidence>
<evidence type="ECO:0000259" key="4">
    <source>
        <dbReference type="Pfam" id="PF04815"/>
    </source>
</evidence>
<dbReference type="SUPFAM" id="SSF81811">
    <property type="entry name" value="Helical domain of Sec23/24"/>
    <property type="match status" value="1"/>
</dbReference>
<evidence type="ECO:0000259" key="5">
    <source>
        <dbReference type="Pfam" id="PF08033"/>
    </source>
</evidence>
<evidence type="ECO:0000259" key="3">
    <source>
        <dbReference type="Pfam" id="PF04810"/>
    </source>
</evidence>
<dbReference type="InterPro" id="IPR006900">
    <property type="entry name" value="Sec23/24_helical_dom"/>
</dbReference>
<gene>
    <name evidence="6" type="ORF">M0812_08645</name>
</gene>
<dbReference type="SUPFAM" id="SSF82919">
    <property type="entry name" value="Zn-finger domain of Sec23/24"/>
    <property type="match status" value="1"/>
</dbReference>
<dbReference type="Pfam" id="PF08033">
    <property type="entry name" value="Sec23_BS"/>
    <property type="match status" value="1"/>
</dbReference>
<feature type="region of interest" description="Disordered" evidence="1">
    <location>
        <begin position="160"/>
        <end position="195"/>
    </location>
</feature>
<dbReference type="Gene3D" id="1.20.120.730">
    <property type="entry name" value="Sec23/Sec24 helical domain"/>
    <property type="match status" value="1"/>
</dbReference>
<feature type="domain" description="Gelsolin-like" evidence="2">
    <location>
        <begin position="674"/>
        <end position="710"/>
    </location>
</feature>
<dbReference type="Gene3D" id="2.30.30.380">
    <property type="entry name" value="Zn-finger domain of Sec23/24"/>
    <property type="match status" value="1"/>
</dbReference>
<dbReference type="SUPFAM" id="SSF82754">
    <property type="entry name" value="C-terminal, gelsolin-like domain of Sec23/24"/>
    <property type="match status" value="1"/>
</dbReference>
<dbReference type="Pfam" id="PF00626">
    <property type="entry name" value="Gelsolin"/>
    <property type="match status" value="1"/>
</dbReference>
<evidence type="ECO:0000313" key="7">
    <source>
        <dbReference type="Proteomes" id="UP001146793"/>
    </source>
</evidence>
<dbReference type="InterPro" id="IPR006895">
    <property type="entry name" value="Znf_Sec23_Sec24"/>
</dbReference>
<reference evidence="6" key="1">
    <citation type="submission" date="2022-08" db="EMBL/GenBank/DDBJ databases">
        <title>Novel sulphate-reducing endosymbionts in the free-living metamonad Anaeramoeba.</title>
        <authorList>
            <person name="Jerlstrom-Hultqvist J."/>
            <person name="Cepicka I."/>
            <person name="Gallot-Lavallee L."/>
            <person name="Salas-Leiva D."/>
            <person name="Curtis B.A."/>
            <person name="Zahonova K."/>
            <person name="Pipaliya S."/>
            <person name="Dacks J."/>
            <person name="Roger A.J."/>
        </authorList>
    </citation>
    <scope>NUCLEOTIDE SEQUENCE</scope>
    <source>
        <strain evidence="6">Busselton2</strain>
    </source>
</reference>
<dbReference type="InterPro" id="IPR050550">
    <property type="entry name" value="SEC23_SEC24_subfamily"/>
</dbReference>
<dbReference type="SUPFAM" id="SSF81995">
    <property type="entry name" value="beta-sandwich domain of Sec23/24"/>
    <property type="match status" value="1"/>
</dbReference>
<name>A0AAV8A1N7_9EUKA</name>
<dbReference type="GO" id="GO:0030127">
    <property type="term" value="C:COPII vesicle coat"/>
    <property type="evidence" value="ECO:0007669"/>
    <property type="project" value="InterPro"/>
</dbReference>
<feature type="domain" description="Sec23/Sec24 beta-sandwich" evidence="5">
    <location>
        <begin position="460"/>
        <end position="542"/>
    </location>
</feature>
<accession>A0AAV8A1N7</accession>
<dbReference type="GO" id="GO:0006886">
    <property type="term" value="P:intracellular protein transport"/>
    <property type="evidence" value="ECO:0007669"/>
    <property type="project" value="InterPro"/>
</dbReference>
<proteinExistence type="predicted"/>
<dbReference type="AlphaFoldDB" id="A0AAV8A1N7"/>
<dbReference type="Gene3D" id="3.40.20.10">
    <property type="entry name" value="Severin"/>
    <property type="match status" value="1"/>
</dbReference>
<feature type="domain" description="Zinc finger Sec23/Sec24-type" evidence="3">
    <location>
        <begin position="43"/>
        <end position="79"/>
    </location>
</feature>
<feature type="domain" description="Sec23/Sec24 helical" evidence="4">
    <location>
        <begin position="557"/>
        <end position="659"/>
    </location>
</feature>
<feature type="compositionally biased region" description="Basic and acidic residues" evidence="1">
    <location>
        <begin position="352"/>
        <end position="374"/>
    </location>
</feature>
<dbReference type="InterPro" id="IPR029006">
    <property type="entry name" value="ADF-H/Gelsolin-like_dom_sf"/>
</dbReference>
<comment type="caution">
    <text evidence="6">The sequence shown here is derived from an EMBL/GenBank/DDBJ whole genome shotgun (WGS) entry which is preliminary data.</text>
</comment>
<dbReference type="InterPro" id="IPR007123">
    <property type="entry name" value="Gelsolin-like_dom"/>
</dbReference>
<dbReference type="GO" id="GO:0000149">
    <property type="term" value="F:SNARE binding"/>
    <property type="evidence" value="ECO:0007669"/>
    <property type="project" value="TreeGrafter"/>
</dbReference>
<organism evidence="6 7">
    <name type="scientific">Anaeramoeba flamelloides</name>
    <dbReference type="NCBI Taxonomy" id="1746091"/>
    <lineage>
        <taxon>Eukaryota</taxon>
        <taxon>Metamonada</taxon>
        <taxon>Anaeramoebidae</taxon>
        <taxon>Anaeramoeba</taxon>
    </lineage>
</organism>
<dbReference type="Pfam" id="PF04815">
    <property type="entry name" value="Sec23_helical"/>
    <property type="match status" value="1"/>
</dbReference>
<dbReference type="GO" id="GO:0070971">
    <property type="term" value="C:endoplasmic reticulum exit site"/>
    <property type="evidence" value="ECO:0007669"/>
    <property type="project" value="TreeGrafter"/>
</dbReference>
<evidence type="ECO:0000256" key="1">
    <source>
        <dbReference type="SAM" id="MobiDB-lite"/>
    </source>
</evidence>
<sequence>MTLLPSIKNLPTDKSFFQKTRIPFGVYFRFNDEIPPAKTQIERCKNCKIYINKYCFFRRSGKKWTCNHCGTINKTSKKYYTQELLNTINQVNKKKKQELLVDNYSTIAPKSYIARSFQPPIFIFLLDSTENSILSGLFSFSLKMIKQFLKNINKKNVDLEKEKEKQKRKQNQKNNGLEKEKEKEKEEEEEKEKYKQQQQNYPLEFSLFLITIDSQCELHLPAIHGRKKERIISIPETEKEENNLSSNGSNYKASTGKPKELFAFCSMIDNLRKSNYQKRKLNQFCNNTKTKLNLKLALETSLIIMDQNIGKIIPIVCGEQCSLRNQLGKNFNNFNPKNVSLQTNKDQAIDISDRSESEKRYKEEENENDNKYIEENEYENEDEHKEETVKKKKVNFYKWFSKQCGYLYITIDLILLGEIKMEKYQMLCKYCGGKIYYSSNFIKKGQFLKDLQHIITLTKGFDSIMRIRSSSGIKIHKIYGNLLTDPIKNFQYLSSINFSTNYFIELKLNHALKKNTSEHIQLSLIYTNFVGERIITIFNSQFIVLDSWRNVLKSIDLKILINLLTKKAINNLDKGGLPFVRQYFLNASYYTCLSLYQKNYKRKLPSSTELKLFNNISLLPYFALSMSKSILFRTEGVRIQKDYHLYLLNYFKSCSIGDSFLFFLPLCFSIFDKELKEIPLEKRALSSNGIYLLFNGLVIYCWVGENIQSDIRSQLVHLCNQSELGFSFQNFEYNNSNFWKHNLIDVISSFRNLKPNSYVPVYITEQNTESEIYFVQFLMLDKTPNSLSYQSYSKGLLKKILMDF</sequence>
<evidence type="ECO:0000259" key="2">
    <source>
        <dbReference type="Pfam" id="PF00626"/>
    </source>
</evidence>
<dbReference type="EMBL" id="JANTQA010000021">
    <property type="protein sequence ID" value="KAJ3446109.1"/>
    <property type="molecule type" value="Genomic_DNA"/>
</dbReference>
<dbReference type="Gene3D" id="3.40.50.410">
    <property type="entry name" value="von Willebrand factor, type A domain"/>
    <property type="match status" value="2"/>
</dbReference>
<dbReference type="InterPro" id="IPR036465">
    <property type="entry name" value="vWFA_dom_sf"/>
</dbReference>
<dbReference type="Proteomes" id="UP001146793">
    <property type="component" value="Unassembled WGS sequence"/>
</dbReference>